<proteinExistence type="predicted"/>
<dbReference type="Proteomes" id="UP001519460">
    <property type="component" value="Unassembled WGS sequence"/>
</dbReference>
<organism evidence="1 2">
    <name type="scientific">Batillaria attramentaria</name>
    <dbReference type="NCBI Taxonomy" id="370345"/>
    <lineage>
        <taxon>Eukaryota</taxon>
        <taxon>Metazoa</taxon>
        <taxon>Spiralia</taxon>
        <taxon>Lophotrochozoa</taxon>
        <taxon>Mollusca</taxon>
        <taxon>Gastropoda</taxon>
        <taxon>Caenogastropoda</taxon>
        <taxon>Sorbeoconcha</taxon>
        <taxon>Cerithioidea</taxon>
        <taxon>Batillariidae</taxon>
        <taxon>Batillaria</taxon>
    </lineage>
</organism>
<feature type="non-terminal residue" evidence="1">
    <location>
        <position position="1"/>
    </location>
</feature>
<name>A0ABD0KSV4_9CAEN</name>
<protein>
    <submittedName>
        <fullName evidence="1">Uncharacterized protein</fullName>
    </submittedName>
</protein>
<feature type="non-terminal residue" evidence="1">
    <location>
        <position position="285"/>
    </location>
</feature>
<keyword evidence="2" id="KW-1185">Reference proteome</keyword>
<evidence type="ECO:0000313" key="2">
    <source>
        <dbReference type="Proteomes" id="UP001519460"/>
    </source>
</evidence>
<accession>A0ABD0KSV4</accession>
<reference evidence="1 2" key="1">
    <citation type="journal article" date="2023" name="Sci. Data">
        <title>Genome assembly of the Korean intertidal mud-creeper Batillaria attramentaria.</title>
        <authorList>
            <person name="Patra A.K."/>
            <person name="Ho P.T."/>
            <person name="Jun S."/>
            <person name="Lee S.J."/>
            <person name="Kim Y."/>
            <person name="Won Y.J."/>
        </authorList>
    </citation>
    <scope>NUCLEOTIDE SEQUENCE [LARGE SCALE GENOMIC DNA]</scope>
    <source>
        <strain evidence="1">Wonlab-2016</strain>
    </source>
</reference>
<dbReference type="EMBL" id="JACVVK020000131">
    <property type="protein sequence ID" value="KAK7489984.1"/>
    <property type="molecule type" value="Genomic_DNA"/>
</dbReference>
<sequence>RRISLFGKYSGAIFNDLVIILSFPPSHLCPLGAPRNCKSDTSVVHTVVSSIPLLLCPLPCVLSSLIATSYRCIGLPVCVLSECGSHRSVQHPPPAVPPALRPVLTYRDQLPMHRAACLRVSVVHTVVSSIPLLLCPLPCVLSSLIATSYRCIGLPVCVLSECGSHRSVQHPPPAVPPALRPVLTYRDQLPMHRAACLRVSVVHTVVSSIPLLLCPLPCVLSSLIATSYRCIGLPVCVLSECGSHRSVQHPPPAVPPALRPVLTYRDQLPMHRAACLRVVRVWFTP</sequence>
<comment type="caution">
    <text evidence="1">The sequence shown here is derived from an EMBL/GenBank/DDBJ whole genome shotgun (WGS) entry which is preliminary data.</text>
</comment>
<gene>
    <name evidence="1" type="ORF">BaRGS_00018684</name>
</gene>
<dbReference type="AlphaFoldDB" id="A0ABD0KSV4"/>
<evidence type="ECO:0000313" key="1">
    <source>
        <dbReference type="EMBL" id="KAK7489984.1"/>
    </source>
</evidence>